<proteinExistence type="predicted"/>
<dbReference type="Pfam" id="PF20731">
    <property type="entry name" value="RE_NgoFVII_C"/>
    <property type="match status" value="1"/>
</dbReference>
<dbReference type="REBASE" id="62101">
    <property type="entry name" value="Csh3277ORF1937P"/>
</dbReference>
<feature type="domain" description="Restriction endonuclease type II NgoFVII C-terminal B3-like DNA-binding" evidence="1">
    <location>
        <begin position="240"/>
        <end position="351"/>
    </location>
</feature>
<sequence length="372" mass="42866">MINFADKDIKDNGEYLNLLSIMASLSRLFSESETPFIYYRFAENVFCKCFNAHNLSRSDTAFDAKIDTLGIGLKTFTFTSNSSLEKVAEFNALSREFDDLNPDELAFKLSNFRNDRINLAKRTYEIDDALYHIVARTNGKLVFFETDYDEIDISNLQDIKSTKSGIKFSDGINEYSFNRSKSTLLRNFSIPDNAYKKDIEIIDDVYSLLSKLGQINLTPSKRAGIDYIVLPLYSIKNGRKIIFERSSLNQWNAGGRARDINEMYINYPAKAREINENFFPPRDQEFILQTPTGENLRAKICQDNNKALMTNPNKAISDWLLRKVLKLDEGELATYERLEILGFDSVIVYKQDNLYSIDIMPLGSYEKFINLF</sequence>
<dbReference type="EMBL" id="AMZQ01000007">
    <property type="protein sequence ID" value="EKU11312.1"/>
    <property type="molecule type" value="Genomic_DNA"/>
</dbReference>
<dbReference type="AlphaFoldDB" id="M5IFU4"/>
<dbReference type="InterPro" id="IPR048923">
    <property type="entry name" value="RE_NgoFVII_C"/>
</dbReference>
<evidence type="ECO:0000259" key="1">
    <source>
        <dbReference type="Pfam" id="PF20731"/>
    </source>
</evidence>
<reference evidence="2 3" key="1">
    <citation type="journal article" date="2013" name="Genome Announc.">
        <title>Genome Sequence of Campylobacter showae UNSWCD, Isolated from a Patient with Crohn's Disease.</title>
        <authorList>
            <person name="Tay A.P."/>
            <person name="Kaakoush N.O."/>
            <person name="Deshpande N.P."/>
            <person name="Chen Z."/>
            <person name="Mitchell H."/>
            <person name="Wilkins M.R."/>
        </authorList>
    </citation>
    <scope>NUCLEOTIDE SEQUENCE [LARGE SCALE GENOMIC DNA]</scope>
    <source>
        <strain evidence="2 3">CSUNSWCD</strain>
    </source>
</reference>
<comment type="caution">
    <text evidence="2">The sequence shown here is derived from an EMBL/GenBank/DDBJ whole genome shotgun (WGS) entry which is preliminary data.</text>
</comment>
<organism evidence="2 3">
    <name type="scientific">Campylobacter showae CSUNSWCD</name>
    <dbReference type="NCBI Taxonomy" id="1244083"/>
    <lineage>
        <taxon>Bacteria</taxon>
        <taxon>Pseudomonadati</taxon>
        <taxon>Campylobacterota</taxon>
        <taxon>Epsilonproteobacteria</taxon>
        <taxon>Campylobacterales</taxon>
        <taxon>Campylobacteraceae</taxon>
        <taxon>Campylobacter</taxon>
    </lineage>
</organism>
<evidence type="ECO:0000313" key="3">
    <source>
        <dbReference type="Proteomes" id="UP000011939"/>
    </source>
</evidence>
<dbReference type="PATRIC" id="fig|1244083.3.peg.1180"/>
<protein>
    <recommendedName>
        <fullName evidence="1">Restriction endonuclease type II NgoFVII C-terminal B3-like DNA-binding domain-containing protein</fullName>
    </recommendedName>
</protein>
<accession>M5IFU4</accession>
<dbReference type="OrthoDB" id="1296974at2"/>
<gene>
    <name evidence="2" type="ORF">CSUNSWCD_1938</name>
</gene>
<dbReference type="STRING" id="1244083.CSUNSWCD_1938"/>
<evidence type="ECO:0000313" key="2">
    <source>
        <dbReference type="EMBL" id="EKU11312.1"/>
    </source>
</evidence>
<dbReference type="Proteomes" id="UP000011939">
    <property type="component" value="Unassembled WGS sequence"/>
</dbReference>
<name>M5IFU4_9BACT</name>
<dbReference type="eggNOG" id="ENOG502Z8SA">
    <property type="taxonomic scope" value="Bacteria"/>
</dbReference>
<dbReference type="RefSeq" id="WP_009494771.1">
    <property type="nucleotide sequence ID" value="NZ_AMZQ01000007.1"/>
</dbReference>